<keyword evidence="2" id="KW-1185">Reference proteome</keyword>
<comment type="caution">
    <text evidence="1">The sequence shown here is derived from an EMBL/GenBank/DDBJ whole genome shotgun (WGS) entry which is preliminary data.</text>
</comment>
<gene>
    <name evidence="1" type="ORF">DYU11_06830</name>
</gene>
<dbReference type="RefSeq" id="WP_119666913.1">
    <property type="nucleotide sequence ID" value="NZ_QXED01000002.1"/>
</dbReference>
<proteinExistence type="predicted"/>
<accession>A0A418ME69</accession>
<dbReference type="Proteomes" id="UP000283523">
    <property type="component" value="Unassembled WGS sequence"/>
</dbReference>
<name>A0A418ME69_9BACT</name>
<evidence type="ECO:0000313" key="1">
    <source>
        <dbReference type="EMBL" id="RIV25027.1"/>
    </source>
</evidence>
<sequence length="85" mass="9716">METTFVAKPSELKEQLLAKIESLFSDSDTPVTITLKQEEVKPRPDQWEIFLKMEEIRKRTELVSVTLPPGMDINDIIDGVNDVDL</sequence>
<dbReference type="AlphaFoldDB" id="A0A418ME69"/>
<protein>
    <submittedName>
        <fullName evidence="1">Uncharacterized protein</fullName>
    </submittedName>
</protein>
<organism evidence="1 2">
    <name type="scientific">Fibrisoma montanum</name>
    <dbReference type="NCBI Taxonomy" id="2305895"/>
    <lineage>
        <taxon>Bacteria</taxon>
        <taxon>Pseudomonadati</taxon>
        <taxon>Bacteroidota</taxon>
        <taxon>Cytophagia</taxon>
        <taxon>Cytophagales</taxon>
        <taxon>Spirosomataceae</taxon>
        <taxon>Fibrisoma</taxon>
    </lineage>
</organism>
<dbReference type="OrthoDB" id="965031at2"/>
<dbReference type="EMBL" id="QXED01000002">
    <property type="protein sequence ID" value="RIV25027.1"/>
    <property type="molecule type" value="Genomic_DNA"/>
</dbReference>
<reference evidence="1 2" key="1">
    <citation type="submission" date="2018-08" db="EMBL/GenBank/DDBJ databases">
        <title>Fibrisoma montanum sp. nov., isolated from Danxia mountain soil.</title>
        <authorList>
            <person name="Huang Y."/>
        </authorList>
    </citation>
    <scope>NUCLEOTIDE SEQUENCE [LARGE SCALE GENOMIC DNA]</scope>
    <source>
        <strain evidence="1 2">HYT19</strain>
    </source>
</reference>
<evidence type="ECO:0000313" key="2">
    <source>
        <dbReference type="Proteomes" id="UP000283523"/>
    </source>
</evidence>